<evidence type="ECO:0000313" key="2">
    <source>
        <dbReference type="EMBL" id="BAL96684.1"/>
    </source>
</evidence>
<dbReference type="GO" id="GO:0016836">
    <property type="term" value="F:hydro-lyase activity"/>
    <property type="evidence" value="ECO:0007669"/>
    <property type="project" value="InterPro"/>
</dbReference>
<keyword evidence="3" id="KW-1185">Reference proteome</keyword>
<dbReference type="AlphaFoldDB" id="I0HUJ7"/>
<dbReference type="PATRIC" id="fig|983917.3.peg.3270"/>
<proteinExistence type="predicted"/>
<feature type="transmembrane region" description="Helical" evidence="1">
    <location>
        <begin position="67"/>
        <end position="89"/>
    </location>
</feature>
<sequence>MGHKTNLDRGPTAPRVPPLYTPEERIRRDRSPWTIVQGVLAPLQFLVFLVSLVLVVRYLMTGQGHDAATISIVVKTVVLYTIMITGAIWEKDVFGVYLFAPAFYWEDVFSMLVLALHTAYLVALTTGWLDDRQQMWLALAAYATYVINAGQFILKLRAARLSAQSEAYA</sequence>
<accession>I0HUJ7</accession>
<gene>
    <name evidence="2" type="primary">bchF</name>
    <name evidence="2" type="ordered locus">RGE_33450</name>
</gene>
<dbReference type="EMBL" id="AP012320">
    <property type="protein sequence ID" value="BAL96684.1"/>
    <property type="molecule type" value="Genomic_DNA"/>
</dbReference>
<evidence type="ECO:0000313" key="3">
    <source>
        <dbReference type="Proteomes" id="UP000007883"/>
    </source>
</evidence>
<dbReference type="STRING" id="983917.RGE_33450"/>
<dbReference type="Pfam" id="PF07284">
    <property type="entry name" value="BCHF"/>
    <property type="match status" value="1"/>
</dbReference>
<keyword evidence="1" id="KW-0812">Transmembrane</keyword>
<keyword evidence="1" id="KW-1133">Transmembrane helix</keyword>
<feature type="transmembrane region" description="Helical" evidence="1">
    <location>
        <begin position="39"/>
        <end position="60"/>
    </location>
</feature>
<evidence type="ECO:0000256" key="1">
    <source>
        <dbReference type="SAM" id="Phobius"/>
    </source>
</evidence>
<dbReference type="NCBIfam" id="TIGR02020">
    <property type="entry name" value="BchF"/>
    <property type="match status" value="1"/>
</dbReference>
<dbReference type="HOGENOM" id="CLU_106299_0_0_4"/>
<reference evidence="2 3" key="1">
    <citation type="journal article" date="2012" name="J. Bacteriol.">
        <title>Complete genome sequence of phototrophic betaproteobacterium Rubrivivax gelatinosus IL144.</title>
        <authorList>
            <person name="Nagashima S."/>
            <person name="Kamimura A."/>
            <person name="Shimizu T."/>
            <person name="Nakamura-isaki S."/>
            <person name="Aono E."/>
            <person name="Sakamoto K."/>
            <person name="Ichikawa N."/>
            <person name="Nakazawa H."/>
            <person name="Sekine M."/>
            <person name="Yamazaki S."/>
            <person name="Fujita N."/>
            <person name="Shimada K."/>
            <person name="Hanada S."/>
            <person name="Nagashima K.V.P."/>
        </authorList>
    </citation>
    <scope>NUCLEOTIDE SEQUENCE [LARGE SCALE GENOMIC DNA]</scope>
    <source>
        <strain evidence="3">NBRC 100245 / IL144</strain>
    </source>
</reference>
<dbReference type="RefSeq" id="WP_014429545.1">
    <property type="nucleotide sequence ID" value="NC_017075.1"/>
</dbReference>
<dbReference type="eggNOG" id="ENOG502ZS4D">
    <property type="taxonomic scope" value="Bacteria"/>
</dbReference>
<keyword evidence="2" id="KW-0456">Lyase</keyword>
<feature type="transmembrane region" description="Helical" evidence="1">
    <location>
        <begin position="109"/>
        <end position="129"/>
    </location>
</feature>
<keyword evidence="1" id="KW-0472">Membrane</keyword>
<dbReference type="Proteomes" id="UP000007883">
    <property type="component" value="Chromosome"/>
</dbReference>
<organism evidence="2 3">
    <name type="scientific">Rubrivivax gelatinosus (strain NBRC 100245 / IL144)</name>
    <dbReference type="NCBI Taxonomy" id="983917"/>
    <lineage>
        <taxon>Bacteria</taxon>
        <taxon>Pseudomonadati</taxon>
        <taxon>Pseudomonadota</taxon>
        <taxon>Betaproteobacteria</taxon>
        <taxon>Burkholderiales</taxon>
        <taxon>Sphaerotilaceae</taxon>
        <taxon>Rubrivivax</taxon>
    </lineage>
</organism>
<dbReference type="KEGG" id="rge:RGE_33450"/>
<dbReference type="EC" id="4.2.1.-" evidence="2"/>
<dbReference type="GO" id="GO:0030494">
    <property type="term" value="P:bacteriochlorophyll biosynthetic process"/>
    <property type="evidence" value="ECO:0007669"/>
    <property type="project" value="InterPro"/>
</dbReference>
<protein>
    <submittedName>
        <fullName evidence="2">2-vinyl bacteriochlorophillide hydratase BchF</fullName>
        <ecNumber evidence="2">4.2.1.-</ecNumber>
    </submittedName>
</protein>
<feature type="transmembrane region" description="Helical" evidence="1">
    <location>
        <begin position="136"/>
        <end position="154"/>
    </location>
</feature>
<name>I0HUJ7_RUBGI</name>
<dbReference type="InterPro" id="IPR009905">
    <property type="entry name" value="BCHF"/>
</dbReference>
<dbReference type="GO" id="GO:0019685">
    <property type="term" value="P:photosynthesis, dark reaction"/>
    <property type="evidence" value="ECO:0007669"/>
    <property type="project" value="InterPro"/>
</dbReference>